<protein>
    <submittedName>
        <fullName evidence="2">DUF928 domain-containing protein</fullName>
    </submittedName>
</protein>
<comment type="caution">
    <text evidence="2">The sequence shown here is derived from an EMBL/GenBank/DDBJ whole genome shotgun (WGS) entry which is preliminary data.</text>
</comment>
<dbReference type="RefSeq" id="WP_215608452.1">
    <property type="nucleotide sequence ID" value="NZ_JADOES010000011.1"/>
</dbReference>
<reference evidence="2" key="2">
    <citation type="journal article" date="2021" name="Mar. Drugs">
        <title>Genome Reduction and Secondary Metabolism of the Marine Sponge-Associated Cyanobacterium Leptothoe.</title>
        <authorList>
            <person name="Konstantinou D."/>
            <person name="Popin R.V."/>
            <person name="Fewer D.P."/>
            <person name="Sivonen K."/>
            <person name="Gkelis S."/>
        </authorList>
    </citation>
    <scope>NUCLEOTIDE SEQUENCE</scope>
    <source>
        <strain evidence="2">TAU-MAC 1115</strain>
    </source>
</reference>
<keyword evidence="1" id="KW-0732">Signal</keyword>
<name>A0A947DEE9_9CYAN</name>
<evidence type="ECO:0000313" key="2">
    <source>
        <dbReference type="EMBL" id="MBT9315380.1"/>
    </source>
</evidence>
<evidence type="ECO:0000313" key="3">
    <source>
        <dbReference type="Proteomes" id="UP000717364"/>
    </source>
</evidence>
<dbReference type="AlphaFoldDB" id="A0A947DEE9"/>
<dbReference type="InterPro" id="IPR010328">
    <property type="entry name" value="DUF928"/>
</dbReference>
<gene>
    <name evidence="2" type="ORF">IXB50_08070</name>
</gene>
<reference evidence="2" key="1">
    <citation type="submission" date="2020-11" db="EMBL/GenBank/DDBJ databases">
        <authorList>
            <person name="Konstantinou D."/>
            <person name="Gkelis S."/>
            <person name="Popin R."/>
            <person name="Fewer D."/>
            <person name="Sivonen K."/>
        </authorList>
    </citation>
    <scope>NUCLEOTIDE SEQUENCE</scope>
    <source>
        <strain evidence="2">TAU-MAC 1115</strain>
    </source>
</reference>
<dbReference type="EMBL" id="JADOES010000011">
    <property type="protein sequence ID" value="MBT9315380.1"/>
    <property type="molecule type" value="Genomic_DNA"/>
</dbReference>
<keyword evidence="3" id="KW-1185">Reference proteome</keyword>
<dbReference type="Proteomes" id="UP000717364">
    <property type="component" value="Unassembled WGS sequence"/>
</dbReference>
<dbReference type="Pfam" id="PF06051">
    <property type="entry name" value="DUF928"/>
    <property type="match status" value="1"/>
</dbReference>
<evidence type="ECO:0000256" key="1">
    <source>
        <dbReference type="SAM" id="SignalP"/>
    </source>
</evidence>
<accession>A0A947DEE9</accession>
<proteinExistence type="predicted"/>
<sequence length="241" mass="26281">MKLLNVFSTIPPLALGLTFMAARAEAFPDYTPKPRGIPNIRVSGGTRSPSGVNCISDPQAPQLTSIFPDDDLGYTTDEYPAFQWYMPSNNASHVEFNLYEVLNEDEGIFQPVYQTAFVPSATAGIATLQLPDQAGLVPLSPDNYYYWSVEVYCPDTPTAVMMAEGFVELLVPEPSLAEALASSNGIDRAAIAADNSLWFDTTRALTDHLHSHPNDLQAISSWQTLLESIGLENITEAPLLP</sequence>
<organism evidence="2 3">
    <name type="scientific">Leptothoe spongobia TAU-MAC 1115</name>
    <dbReference type="NCBI Taxonomy" id="1967444"/>
    <lineage>
        <taxon>Bacteria</taxon>
        <taxon>Bacillati</taxon>
        <taxon>Cyanobacteriota</taxon>
        <taxon>Cyanophyceae</taxon>
        <taxon>Nodosilineales</taxon>
        <taxon>Cymatolegaceae</taxon>
        <taxon>Leptothoe</taxon>
        <taxon>Leptothoe spongobia</taxon>
    </lineage>
</organism>
<feature type="chain" id="PRO_5037093197" evidence="1">
    <location>
        <begin position="27"/>
        <end position="241"/>
    </location>
</feature>
<feature type="signal peptide" evidence="1">
    <location>
        <begin position="1"/>
        <end position="26"/>
    </location>
</feature>